<keyword evidence="3 9" id="KW-1133">Transmembrane helix</keyword>
<keyword evidence="2 9" id="KW-0812">Transmembrane</keyword>
<dbReference type="RefSeq" id="XP_027203968.1">
    <property type="nucleotide sequence ID" value="XM_027348167.1"/>
</dbReference>
<organism evidence="10 11">
    <name type="scientific">Dermatophagoides pteronyssinus</name>
    <name type="common">European house dust mite</name>
    <dbReference type="NCBI Taxonomy" id="6956"/>
    <lineage>
        <taxon>Eukaryota</taxon>
        <taxon>Metazoa</taxon>
        <taxon>Ecdysozoa</taxon>
        <taxon>Arthropoda</taxon>
        <taxon>Chelicerata</taxon>
        <taxon>Arachnida</taxon>
        <taxon>Acari</taxon>
        <taxon>Acariformes</taxon>
        <taxon>Sarcoptiformes</taxon>
        <taxon>Astigmata</taxon>
        <taxon>Psoroptidia</taxon>
        <taxon>Analgoidea</taxon>
        <taxon>Pyroglyphidae</taxon>
        <taxon>Dermatophagoidinae</taxon>
        <taxon>Dermatophagoides</taxon>
    </lineage>
</organism>
<evidence type="ECO:0000256" key="3">
    <source>
        <dbReference type="ARBA" id="ARBA00022989"/>
    </source>
</evidence>
<evidence type="ECO:0000256" key="4">
    <source>
        <dbReference type="ARBA" id="ARBA00023034"/>
    </source>
</evidence>
<keyword evidence="5 7" id="KW-0175">Coiled coil</keyword>
<dbReference type="OrthoDB" id="248903at2759"/>
<protein>
    <submittedName>
        <fullName evidence="11">Golgin subfamily A member 5-like</fullName>
    </submittedName>
</protein>
<evidence type="ECO:0000256" key="9">
    <source>
        <dbReference type="SAM" id="Phobius"/>
    </source>
</evidence>
<feature type="transmembrane region" description="Helical" evidence="9">
    <location>
        <begin position="647"/>
        <end position="667"/>
    </location>
</feature>
<dbReference type="AlphaFoldDB" id="A0A6P6YER0"/>
<dbReference type="PANTHER" id="PTHR13815">
    <property type="entry name" value="GOLGIN-84"/>
    <property type="match status" value="1"/>
</dbReference>
<dbReference type="FunCoup" id="A0A6P6YER0">
    <property type="interactions" value="106"/>
</dbReference>
<feature type="compositionally biased region" description="Polar residues" evidence="8">
    <location>
        <begin position="101"/>
        <end position="112"/>
    </location>
</feature>
<feature type="coiled-coil region" evidence="7">
    <location>
        <begin position="166"/>
        <end position="354"/>
    </location>
</feature>
<evidence type="ECO:0000256" key="8">
    <source>
        <dbReference type="SAM" id="MobiDB-lite"/>
    </source>
</evidence>
<keyword evidence="4" id="KW-0333">Golgi apparatus</keyword>
<dbReference type="InterPro" id="IPR019177">
    <property type="entry name" value="Golgin_subfamily_A_member_5"/>
</dbReference>
<dbReference type="PANTHER" id="PTHR13815:SF7">
    <property type="entry name" value="GOLGIN SUBFAMILY A MEMBER 5"/>
    <property type="match status" value="1"/>
</dbReference>
<dbReference type="InParanoid" id="A0A6P6YER0"/>
<evidence type="ECO:0000256" key="7">
    <source>
        <dbReference type="SAM" id="Coils"/>
    </source>
</evidence>
<name>A0A6P6YER0_DERPT</name>
<dbReference type="KEGG" id="dpte:113797739"/>
<dbReference type="GO" id="GO:0000139">
    <property type="term" value="C:Golgi membrane"/>
    <property type="evidence" value="ECO:0007669"/>
    <property type="project" value="UniProtKB-SubCell"/>
</dbReference>
<dbReference type="Pfam" id="PF09787">
    <property type="entry name" value="Golgin_A5"/>
    <property type="match status" value="1"/>
</dbReference>
<evidence type="ECO:0000313" key="10">
    <source>
        <dbReference type="Proteomes" id="UP000515146"/>
    </source>
</evidence>
<reference evidence="11" key="1">
    <citation type="submission" date="2025-08" db="UniProtKB">
        <authorList>
            <consortium name="RefSeq"/>
        </authorList>
    </citation>
    <scope>IDENTIFICATION</scope>
    <source>
        <strain evidence="11">Airmid</strain>
    </source>
</reference>
<comment type="subcellular location">
    <subcellularLocation>
        <location evidence="1">Golgi apparatus membrane</location>
        <topology evidence="1">Single-pass type IV membrane protein</topology>
    </subcellularLocation>
</comment>
<dbReference type="GO" id="GO:0000301">
    <property type="term" value="P:retrograde transport, vesicle recycling within Golgi"/>
    <property type="evidence" value="ECO:0007669"/>
    <property type="project" value="TreeGrafter"/>
</dbReference>
<dbReference type="OMA" id="KQSCENS"/>
<feature type="coiled-coil region" evidence="7">
    <location>
        <begin position="382"/>
        <end position="484"/>
    </location>
</feature>
<feature type="coiled-coil region" evidence="7">
    <location>
        <begin position="513"/>
        <end position="554"/>
    </location>
</feature>
<gene>
    <name evidence="11" type="primary">LOC113797739</name>
</gene>
<keyword evidence="10" id="KW-1185">Reference proteome</keyword>
<dbReference type="GO" id="GO:0031985">
    <property type="term" value="C:Golgi cisterna"/>
    <property type="evidence" value="ECO:0007669"/>
    <property type="project" value="TreeGrafter"/>
</dbReference>
<evidence type="ECO:0000256" key="5">
    <source>
        <dbReference type="ARBA" id="ARBA00023054"/>
    </source>
</evidence>
<keyword evidence="6 9" id="KW-0472">Membrane</keyword>
<sequence length="683" mass="79877">MSWLTEIAGKAENFLNAVDKGTATALTNVNSIKNVRKHSTTSTTTIPNDNQSLLDTEYIDTPDIMSLRTSTSTNSLVSDNGGNNHHNQHHHYHRKNDGNGHTRQSSYDSNGSKSHDNDINNGCSDNRLMEYLNNKDINNIPEEEWQSFTNNDQDNMKTTTREIKELDLLNRKILELNTEYKKQKLKAQNYYNQMISNEKLIKDLNSKEQDLQESINVKDSQIAALKVQMEQLLLELQEKDEKYKELQLLNEKINNELHERLDNNEMINNLHNEIDQLKQSLEFEKIESKRIQDSCNQQIIRLENNQRSLIDELDSYRRQLNEQKSNRLELEILNNNLRKKYEKIEQEFEQFKILKQNNDLDNRTETSTTTIDTGDDNSDERMKILQEQCTTLMNELIEMRNRYDSIRTILNDYENETIPRQLSEIQTLNNRLNEEIKLKSKLQNEIDQLSSDCKSYQDDLNQIKSTLSARINERDEEIDKLRRQLILKQQHRLIQMDNNVDNVDGNSESSIINNEWEQRLKSLTENLISKQSLIEQLSSANHSLKLQLERSEQKFKEFMIGNSNNSNNQQNNNDVAIGIYHSPAFTNMIKHRMTSSNINNMDDIQSLIHDNPNDGQVTRKVKRAYTAIDKFSIRLGNFLRQYPSARAAFLCYIILLHIWVAFVLMYYEPEIHSGGSDFNSKMK</sequence>
<accession>A0A6P6YER0</accession>
<proteinExistence type="predicted"/>
<evidence type="ECO:0000256" key="2">
    <source>
        <dbReference type="ARBA" id="ARBA00022692"/>
    </source>
</evidence>
<dbReference type="Proteomes" id="UP000515146">
    <property type="component" value="Unplaced"/>
</dbReference>
<feature type="region of interest" description="Disordered" evidence="8">
    <location>
        <begin position="72"/>
        <end position="122"/>
    </location>
</feature>
<evidence type="ECO:0000313" key="11">
    <source>
        <dbReference type="RefSeq" id="XP_027203968.1"/>
    </source>
</evidence>
<evidence type="ECO:0000256" key="6">
    <source>
        <dbReference type="ARBA" id="ARBA00023136"/>
    </source>
</evidence>
<dbReference type="GO" id="GO:0007030">
    <property type="term" value="P:Golgi organization"/>
    <property type="evidence" value="ECO:0007669"/>
    <property type="project" value="InterPro"/>
</dbReference>
<evidence type="ECO:0000256" key="1">
    <source>
        <dbReference type="ARBA" id="ARBA00004409"/>
    </source>
</evidence>